<proteinExistence type="predicted"/>
<accession>A0A8J6T7B7</accession>
<evidence type="ECO:0000313" key="2">
    <source>
        <dbReference type="Proteomes" id="UP000650524"/>
    </source>
</evidence>
<evidence type="ECO:0000313" key="1">
    <source>
        <dbReference type="EMBL" id="MBC8176979.1"/>
    </source>
</evidence>
<dbReference type="EMBL" id="JACNJD010000178">
    <property type="protein sequence ID" value="MBC8176979.1"/>
    <property type="molecule type" value="Genomic_DNA"/>
</dbReference>
<dbReference type="Proteomes" id="UP000650524">
    <property type="component" value="Unassembled WGS sequence"/>
</dbReference>
<sequence length="60" mass="6900">MSSEQFIQLMKQLEEKGIDWKTIEEKTKAPKQILDLYTNSGPVPVTITNNLKKLLEDPPE</sequence>
<name>A0A8J6T7B7_9DELT</name>
<gene>
    <name evidence="1" type="ORF">H8E19_06195</name>
</gene>
<protein>
    <submittedName>
        <fullName evidence="1">Uncharacterized protein</fullName>
    </submittedName>
</protein>
<organism evidence="1 2">
    <name type="scientific">Candidatus Desulfacyla euxinica</name>
    <dbReference type="NCBI Taxonomy" id="2841693"/>
    <lineage>
        <taxon>Bacteria</taxon>
        <taxon>Deltaproteobacteria</taxon>
        <taxon>Candidatus Desulfacyla</taxon>
    </lineage>
</organism>
<reference evidence="1 2" key="1">
    <citation type="submission" date="2020-08" db="EMBL/GenBank/DDBJ databases">
        <title>Bridging the membrane lipid divide: bacteria of the FCB group superphylum have the potential to synthesize archaeal ether lipids.</title>
        <authorList>
            <person name="Villanueva L."/>
            <person name="Von Meijenfeldt F.A.B."/>
            <person name="Westbye A.B."/>
            <person name="Yadav S."/>
            <person name="Hopmans E.C."/>
            <person name="Dutilh B.E."/>
            <person name="Sinninghe Damste J.S."/>
        </authorList>
    </citation>
    <scope>NUCLEOTIDE SEQUENCE [LARGE SCALE GENOMIC DNA]</scope>
    <source>
        <strain evidence="1">NIOZ-UU27</strain>
    </source>
</reference>
<comment type="caution">
    <text evidence="1">The sequence shown here is derived from an EMBL/GenBank/DDBJ whole genome shotgun (WGS) entry which is preliminary data.</text>
</comment>
<dbReference type="AlphaFoldDB" id="A0A8J6T7B7"/>